<dbReference type="AlphaFoldDB" id="A0A2H0VKZ4"/>
<gene>
    <name evidence="2" type="ORF">COT86_02100</name>
</gene>
<evidence type="ECO:0008006" key="4">
    <source>
        <dbReference type="Google" id="ProtNLM"/>
    </source>
</evidence>
<organism evidence="2 3">
    <name type="scientific">Candidatus Collierbacteria bacterium CG10_big_fil_rev_8_21_14_0_10_43_36</name>
    <dbReference type="NCBI Taxonomy" id="1974534"/>
    <lineage>
        <taxon>Bacteria</taxon>
        <taxon>Candidatus Collieribacteriota</taxon>
    </lineage>
</organism>
<comment type="caution">
    <text evidence="2">The sequence shown here is derived from an EMBL/GenBank/DDBJ whole genome shotgun (WGS) entry which is preliminary data.</text>
</comment>
<sequence>MNYLSLLPLVAAFSIFPLWLIEQYLPYPWFIEELLKYFFNLQINHSKIESKLKLAFLTAISFALSESFLYLSLGAMSGSLTSFLQRLLLTVPMHIATFLVLFYGCRHKPIIRLIALASTMTIHYYLNRFLAV</sequence>
<protein>
    <recommendedName>
        <fullName evidence="4">PrsW family intramembrane metalloprotease</fullName>
    </recommendedName>
</protein>
<evidence type="ECO:0000256" key="1">
    <source>
        <dbReference type="SAM" id="Phobius"/>
    </source>
</evidence>
<dbReference type="Proteomes" id="UP000230730">
    <property type="component" value="Unassembled WGS sequence"/>
</dbReference>
<dbReference type="EMBL" id="PFAE01000034">
    <property type="protein sequence ID" value="PIR99777.1"/>
    <property type="molecule type" value="Genomic_DNA"/>
</dbReference>
<keyword evidence="1" id="KW-0472">Membrane</keyword>
<evidence type="ECO:0000313" key="3">
    <source>
        <dbReference type="Proteomes" id="UP000230730"/>
    </source>
</evidence>
<keyword evidence="1" id="KW-1133">Transmembrane helix</keyword>
<reference evidence="3" key="1">
    <citation type="submission" date="2017-09" db="EMBL/GenBank/DDBJ databases">
        <title>Depth-based differentiation of microbial function through sediment-hosted aquifers and enrichment of novel symbionts in the deep terrestrial subsurface.</title>
        <authorList>
            <person name="Probst A.J."/>
            <person name="Ladd B."/>
            <person name="Jarett J.K."/>
            <person name="Geller-Mcgrath D.E."/>
            <person name="Sieber C.M.K."/>
            <person name="Emerson J.B."/>
            <person name="Anantharaman K."/>
            <person name="Thomas B.C."/>
            <person name="Malmstrom R."/>
            <person name="Stieglmeier M."/>
            <person name="Klingl A."/>
            <person name="Woyke T."/>
            <person name="Ryan C.M."/>
            <person name="Banfield J.F."/>
        </authorList>
    </citation>
    <scope>NUCLEOTIDE SEQUENCE [LARGE SCALE GENOMIC DNA]</scope>
</reference>
<feature type="transmembrane region" description="Helical" evidence="1">
    <location>
        <begin position="6"/>
        <end position="31"/>
    </location>
</feature>
<proteinExistence type="predicted"/>
<feature type="transmembrane region" description="Helical" evidence="1">
    <location>
        <begin position="52"/>
        <end position="71"/>
    </location>
</feature>
<accession>A0A2H0VKZ4</accession>
<name>A0A2H0VKZ4_9BACT</name>
<evidence type="ECO:0000313" key="2">
    <source>
        <dbReference type="EMBL" id="PIR99777.1"/>
    </source>
</evidence>
<feature type="transmembrane region" description="Helical" evidence="1">
    <location>
        <begin position="110"/>
        <end position="126"/>
    </location>
</feature>
<keyword evidence="1" id="KW-0812">Transmembrane</keyword>
<feature type="transmembrane region" description="Helical" evidence="1">
    <location>
        <begin position="83"/>
        <end position="103"/>
    </location>
</feature>